<name>A0ABQ9V818_SAGOE</name>
<reference evidence="1 2" key="1">
    <citation type="submission" date="2023-05" db="EMBL/GenBank/DDBJ databases">
        <title>B98-5 Cell Line De Novo Hybrid Assembly: An Optical Mapping Approach.</title>
        <authorList>
            <person name="Kananen K."/>
            <person name="Auerbach J.A."/>
            <person name="Kautto E."/>
            <person name="Blachly J.S."/>
        </authorList>
    </citation>
    <scope>NUCLEOTIDE SEQUENCE [LARGE SCALE GENOMIC DNA]</scope>
    <source>
        <strain evidence="1">B95-8</strain>
        <tissue evidence="1">Cell line</tissue>
    </source>
</reference>
<organism evidence="1 2">
    <name type="scientific">Saguinus oedipus</name>
    <name type="common">Cotton-top tamarin</name>
    <name type="synonym">Oedipomidas oedipus</name>
    <dbReference type="NCBI Taxonomy" id="9490"/>
    <lineage>
        <taxon>Eukaryota</taxon>
        <taxon>Metazoa</taxon>
        <taxon>Chordata</taxon>
        <taxon>Craniata</taxon>
        <taxon>Vertebrata</taxon>
        <taxon>Euteleostomi</taxon>
        <taxon>Mammalia</taxon>
        <taxon>Eutheria</taxon>
        <taxon>Euarchontoglires</taxon>
        <taxon>Primates</taxon>
        <taxon>Haplorrhini</taxon>
        <taxon>Platyrrhini</taxon>
        <taxon>Cebidae</taxon>
        <taxon>Callitrichinae</taxon>
        <taxon>Saguinus</taxon>
    </lineage>
</organism>
<accession>A0ABQ9V818</accession>
<proteinExistence type="predicted"/>
<sequence length="302" mass="31904">MELTVMPNFRFGPPFCAPTSCSADTHIPTGSGTEAEDWAQDLLCSQAREQDGPNSPKAQKKELVSSLTNLRWSRGVRKGRRQLQGRQVPRLGGLRAAPAGLGLRILLRAVTRQALTKYVPFPSLARPAARRRPEPRGCRLDVVLPGCRGPAPQGVPPAQCPSGKVGVRVTRPTPTARAGTCTAACGCRSLGSPPGAEALSARAVAVPAGAKRDARRLVPSAPRCAPAPRVPPDPHCLLRPRGYPAVPRVSSAAPHCPSRSALSPPVQWVPAGDYTAATTCPNRGRHLRRIPASRCAPATSRG</sequence>
<evidence type="ECO:0000313" key="1">
    <source>
        <dbReference type="EMBL" id="KAK2105508.1"/>
    </source>
</evidence>
<gene>
    <name evidence="1" type="ORF">P7K49_015022</name>
</gene>
<comment type="caution">
    <text evidence="1">The sequence shown here is derived from an EMBL/GenBank/DDBJ whole genome shotgun (WGS) entry which is preliminary data.</text>
</comment>
<dbReference type="EMBL" id="JASSZA010000007">
    <property type="protein sequence ID" value="KAK2105508.1"/>
    <property type="molecule type" value="Genomic_DNA"/>
</dbReference>
<dbReference type="Proteomes" id="UP001266305">
    <property type="component" value="Unassembled WGS sequence"/>
</dbReference>
<protein>
    <submittedName>
        <fullName evidence="1">Uncharacterized protein</fullName>
    </submittedName>
</protein>
<evidence type="ECO:0000313" key="2">
    <source>
        <dbReference type="Proteomes" id="UP001266305"/>
    </source>
</evidence>
<keyword evidence="2" id="KW-1185">Reference proteome</keyword>